<reference evidence="4" key="1">
    <citation type="submission" date="2016-10" db="EMBL/GenBank/DDBJ databases">
        <title>Frankia sp. NRRL B-16386 Genome sequencing.</title>
        <authorList>
            <person name="Ghodhbane-Gtari F."/>
            <person name="Swanson E."/>
            <person name="Gueddou A."/>
            <person name="Hezbri K."/>
            <person name="Ktari K."/>
            <person name="Nouioui I."/>
            <person name="Morris K."/>
            <person name="Simpson S."/>
            <person name="Abebe-Akele F."/>
            <person name="Thomas K."/>
            <person name="Gtari M."/>
            <person name="Tisa L.S."/>
        </authorList>
    </citation>
    <scope>NUCLEOTIDE SEQUENCE [LARGE SCALE GENOMIC DNA]</scope>
    <source>
        <strain evidence="4">NRRL B-16386</strain>
    </source>
</reference>
<feature type="compositionally biased region" description="Basic and acidic residues" evidence="1">
    <location>
        <begin position="201"/>
        <end position="218"/>
    </location>
</feature>
<dbReference type="EMBL" id="MOMC01000051">
    <property type="protein sequence ID" value="ONH26424.1"/>
    <property type="molecule type" value="Genomic_DNA"/>
</dbReference>
<comment type="caution">
    <text evidence="3">The sequence shown here is derived from an EMBL/GenBank/DDBJ whole genome shotgun (WGS) entry which is preliminary data.</text>
</comment>
<evidence type="ECO:0000259" key="2">
    <source>
        <dbReference type="Pfam" id="PF13452"/>
    </source>
</evidence>
<dbReference type="SUPFAM" id="SSF54637">
    <property type="entry name" value="Thioesterase/thiol ester dehydrase-isomerase"/>
    <property type="match status" value="2"/>
</dbReference>
<accession>A0A1V2I5Z7</accession>
<evidence type="ECO:0000313" key="4">
    <source>
        <dbReference type="Proteomes" id="UP000188929"/>
    </source>
</evidence>
<protein>
    <recommendedName>
        <fullName evidence="2">FAS1-like dehydratase domain-containing protein</fullName>
    </recommendedName>
</protein>
<keyword evidence="4" id="KW-1185">Reference proteome</keyword>
<organism evidence="3 4">
    <name type="scientific">Pseudofrankia asymbiotica</name>
    <dbReference type="NCBI Taxonomy" id="1834516"/>
    <lineage>
        <taxon>Bacteria</taxon>
        <taxon>Bacillati</taxon>
        <taxon>Actinomycetota</taxon>
        <taxon>Actinomycetes</taxon>
        <taxon>Frankiales</taxon>
        <taxon>Frankiaceae</taxon>
        <taxon>Pseudofrankia</taxon>
    </lineage>
</organism>
<sequence>MPDPHFGKITDEKIAAVRARIGVDLDEDNFLPVDPEVAAGWRAPQRAFNSEATPDAIRHFVNGYGDDNPLYCDPEYAEKSRWGRLIAPPTFIWSMHLPRPDDDIVLDGDDVPPRRLKPGLAELYRGDPLRGTGALQSDLHYEFFRPIERGDRIFTKRSLVGVEEKMSSWGGRTAHLTWAIVSWNQRGELVHLQRGTWIRAERRPTKDSKDRSGGEAREVQPAPEPYTAEQIEAIEAAYAAETRRGREPRFWEDVEVGEELPSRVKGPLRLTDVILWHAGFGQAFPTYAFRLAYEKRKQEPGLYTPNELNVPDIVQRMHWDAAWARKVGAAERYDYGALRETWLAQLVNDWGGDDSWLAGMRVQHRKFNYVGDTTWLRGRVTGREVVGDQHIARIEVWCENQRGEVTSPGTASVVLPSRTAPVTLPEPAAREPRALLRHQIELLKDPAARRMPSLG</sequence>
<dbReference type="OrthoDB" id="4235906at2"/>
<dbReference type="Pfam" id="PF13452">
    <property type="entry name" value="FAS1_DH_region"/>
    <property type="match status" value="1"/>
</dbReference>
<dbReference type="AlphaFoldDB" id="A0A1V2I5Z7"/>
<feature type="region of interest" description="Disordered" evidence="1">
    <location>
        <begin position="201"/>
        <end position="226"/>
    </location>
</feature>
<dbReference type="InterPro" id="IPR039569">
    <property type="entry name" value="FAS1-like_DH_region"/>
</dbReference>
<name>A0A1V2I5Z7_9ACTN</name>
<dbReference type="CDD" id="cd03441">
    <property type="entry name" value="R_hydratase_like"/>
    <property type="match status" value="1"/>
</dbReference>
<proteinExistence type="predicted"/>
<dbReference type="Gene3D" id="3.10.129.10">
    <property type="entry name" value="Hotdog Thioesterase"/>
    <property type="match status" value="2"/>
</dbReference>
<feature type="domain" description="FAS1-like dehydratase" evidence="2">
    <location>
        <begin position="51"/>
        <end position="191"/>
    </location>
</feature>
<evidence type="ECO:0000256" key="1">
    <source>
        <dbReference type="SAM" id="MobiDB-lite"/>
    </source>
</evidence>
<gene>
    <name evidence="3" type="ORF">BL253_24905</name>
</gene>
<dbReference type="STRING" id="1834516.BL253_24905"/>
<dbReference type="Proteomes" id="UP000188929">
    <property type="component" value="Unassembled WGS sequence"/>
</dbReference>
<evidence type="ECO:0000313" key="3">
    <source>
        <dbReference type="EMBL" id="ONH26424.1"/>
    </source>
</evidence>
<dbReference type="InterPro" id="IPR029069">
    <property type="entry name" value="HotDog_dom_sf"/>
</dbReference>
<dbReference type="RefSeq" id="WP_076819708.1">
    <property type="nucleotide sequence ID" value="NZ_MOMC01000051.1"/>
</dbReference>